<dbReference type="InterPro" id="IPR013785">
    <property type="entry name" value="Aldolase_TIM"/>
</dbReference>
<evidence type="ECO:0000259" key="7">
    <source>
        <dbReference type="Pfam" id="PF04055"/>
    </source>
</evidence>
<evidence type="ECO:0000256" key="1">
    <source>
        <dbReference type="ARBA" id="ARBA00001966"/>
    </source>
</evidence>
<keyword evidence="5" id="KW-0408">Iron</keyword>
<dbReference type="KEGG" id="pcor:KS4_34120"/>
<evidence type="ECO:0000256" key="5">
    <source>
        <dbReference type="ARBA" id="ARBA00023004"/>
    </source>
</evidence>
<dbReference type="PROSITE" id="PS01305">
    <property type="entry name" value="MOAA_NIFB_PQQE"/>
    <property type="match status" value="1"/>
</dbReference>
<keyword evidence="4" id="KW-0479">Metal-binding</keyword>
<protein>
    <submittedName>
        <fullName evidence="8">Radical SAM superfamily protein</fullName>
    </submittedName>
</protein>
<organism evidence="8 9">
    <name type="scientific">Poriferisphaera corsica</name>
    <dbReference type="NCBI Taxonomy" id="2528020"/>
    <lineage>
        <taxon>Bacteria</taxon>
        <taxon>Pseudomonadati</taxon>
        <taxon>Planctomycetota</taxon>
        <taxon>Phycisphaerae</taxon>
        <taxon>Phycisphaerales</taxon>
        <taxon>Phycisphaeraceae</taxon>
        <taxon>Poriferisphaera</taxon>
    </lineage>
</organism>
<comment type="cofactor">
    <cofactor evidence="1">
        <name>[4Fe-4S] cluster</name>
        <dbReference type="ChEBI" id="CHEBI:49883"/>
    </cofactor>
</comment>
<dbReference type="SFLD" id="SFLDS00029">
    <property type="entry name" value="Radical_SAM"/>
    <property type="match status" value="1"/>
</dbReference>
<dbReference type="RefSeq" id="WP_145080514.1">
    <property type="nucleotide sequence ID" value="NZ_CP036425.1"/>
</dbReference>
<feature type="domain" description="Radical SAM core" evidence="7">
    <location>
        <begin position="51"/>
        <end position="226"/>
    </location>
</feature>
<proteinExistence type="predicted"/>
<dbReference type="Gene3D" id="3.20.20.70">
    <property type="entry name" value="Aldolase class I"/>
    <property type="match status" value="1"/>
</dbReference>
<dbReference type="GO" id="GO:0003824">
    <property type="term" value="F:catalytic activity"/>
    <property type="evidence" value="ECO:0007669"/>
    <property type="project" value="InterPro"/>
</dbReference>
<dbReference type="OrthoDB" id="9795504at2"/>
<reference evidence="8 9" key="1">
    <citation type="submission" date="2019-02" db="EMBL/GenBank/DDBJ databases">
        <title>Deep-cultivation of Planctomycetes and their phenomic and genomic characterization uncovers novel biology.</title>
        <authorList>
            <person name="Wiegand S."/>
            <person name="Jogler M."/>
            <person name="Boedeker C."/>
            <person name="Pinto D."/>
            <person name="Vollmers J."/>
            <person name="Rivas-Marin E."/>
            <person name="Kohn T."/>
            <person name="Peeters S.H."/>
            <person name="Heuer A."/>
            <person name="Rast P."/>
            <person name="Oberbeckmann S."/>
            <person name="Bunk B."/>
            <person name="Jeske O."/>
            <person name="Meyerdierks A."/>
            <person name="Storesund J.E."/>
            <person name="Kallscheuer N."/>
            <person name="Luecker S."/>
            <person name="Lage O.M."/>
            <person name="Pohl T."/>
            <person name="Merkel B.J."/>
            <person name="Hornburger P."/>
            <person name="Mueller R.-W."/>
            <person name="Bruemmer F."/>
            <person name="Labrenz M."/>
            <person name="Spormann A.M."/>
            <person name="Op den Camp H."/>
            <person name="Overmann J."/>
            <person name="Amann R."/>
            <person name="Jetten M.S.M."/>
            <person name="Mascher T."/>
            <person name="Medema M.H."/>
            <person name="Devos D.P."/>
            <person name="Kaster A.-K."/>
            <person name="Ovreas L."/>
            <person name="Rohde M."/>
            <person name="Galperin M.Y."/>
            <person name="Jogler C."/>
        </authorList>
    </citation>
    <scope>NUCLEOTIDE SEQUENCE [LARGE SCALE GENOMIC DNA]</scope>
    <source>
        <strain evidence="8 9">KS4</strain>
    </source>
</reference>
<dbReference type="PANTHER" id="PTHR43787:SF11">
    <property type="entry name" value="UPF0026 PROTEIN SLR1464"/>
    <property type="match status" value="1"/>
</dbReference>
<evidence type="ECO:0000256" key="4">
    <source>
        <dbReference type="ARBA" id="ARBA00022723"/>
    </source>
</evidence>
<name>A0A517YYN5_9BACT</name>
<keyword evidence="9" id="KW-1185">Reference proteome</keyword>
<dbReference type="InterPro" id="IPR000385">
    <property type="entry name" value="MoaA_NifB_PqqE_Fe-S-bd_CS"/>
</dbReference>
<keyword evidence="2" id="KW-0004">4Fe-4S</keyword>
<keyword evidence="3" id="KW-0949">S-adenosyl-L-methionine</keyword>
<dbReference type="EMBL" id="CP036425">
    <property type="protein sequence ID" value="QDU35331.1"/>
    <property type="molecule type" value="Genomic_DNA"/>
</dbReference>
<dbReference type="GO" id="GO:0046872">
    <property type="term" value="F:metal ion binding"/>
    <property type="evidence" value="ECO:0007669"/>
    <property type="project" value="UniProtKB-KW"/>
</dbReference>
<dbReference type="PANTHER" id="PTHR43787">
    <property type="entry name" value="FEMO COFACTOR BIOSYNTHESIS PROTEIN NIFB-RELATED"/>
    <property type="match status" value="1"/>
</dbReference>
<evidence type="ECO:0000256" key="3">
    <source>
        <dbReference type="ARBA" id="ARBA00022691"/>
    </source>
</evidence>
<keyword evidence="6" id="KW-0411">Iron-sulfur</keyword>
<dbReference type="CDD" id="cd01335">
    <property type="entry name" value="Radical_SAM"/>
    <property type="match status" value="1"/>
</dbReference>
<evidence type="ECO:0000313" key="9">
    <source>
        <dbReference type="Proteomes" id="UP000317369"/>
    </source>
</evidence>
<dbReference type="AlphaFoldDB" id="A0A517YYN5"/>
<evidence type="ECO:0000256" key="6">
    <source>
        <dbReference type="ARBA" id="ARBA00023014"/>
    </source>
</evidence>
<evidence type="ECO:0000256" key="2">
    <source>
        <dbReference type="ARBA" id="ARBA00022485"/>
    </source>
</evidence>
<sequence length="303" mass="34420">MSNPDNKTPDHHLDVVKRIFSDHSRSWDNFTYVYPVISRRSGGLSIGINLNVNNACNFDCIYCCVDRSQEPEVKKVDLTIVRAELDALLQEIINGNIWQHPKFKDVPQKLRRVNDIAFSGNGEPTTYNAFGEAIRLIIDLITKHKLDETKIVLITNATVLNRDSVIDAISEMMAHNGEIWAKLDAGTEAYYQLVDRTRVPFDRVLNNITAIAQRHPIVIQTMLMQVLNQPMPATEFDTYLDRLEDIIRADGQIKSVQLYSVARETAEDYVSPVTDQQLDDYAAKLLSRLPNTPVDVFYGIPND</sequence>
<dbReference type="SUPFAM" id="SSF102114">
    <property type="entry name" value="Radical SAM enzymes"/>
    <property type="match status" value="1"/>
</dbReference>
<gene>
    <name evidence="8" type="ORF">KS4_34120</name>
</gene>
<accession>A0A517YYN5</accession>
<dbReference type="InterPro" id="IPR058240">
    <property type="entry name" value="rSAM_sf"/>
</dbReference>
<dbReference type="InterPro" id="IPR007197">
    <property type="entry name" value="rSAM"/>
</dbReference>
<dbReference type="GO" id="GO:0051539">
    <property type="term" value="F:4 iron, 4 sulfur cluster binding"/>
    <property type="evidence" value="ECO:0007669"/>
    <property type="project" value="UniProtKB-KW"/>
</dbReference>
<dbReference type="Pfam" id="PF04055">
    <property type="entry name" value="Radical_SAM"/>
    <property type="match status" value="1"/>
</dbReference>
<dbReference type="Proteomes" id="UP000317369">
    <property type="component" value="Chromosome"/>
</dbReference>
<evidence type="ECO:0000313" key="8">
    <source>
        <dbReference type="EMBL" id="QDU35331.1"/>
    </source>
</evidence>